<dbReference type="GO" id="GO:0005216">
    <property type="term" value="F:monoatomic ion channel activity"/>
    <property type="evidence" value="ECO:0007669"/>
    <property type="project" value="InterPro"/>
</dbReference>
<dbReference type="GO" id="GO:0005886">
    <property type="term" value="C:plasma membrane"/>
    <property type="evidence" value="ECO:0007669"/>
    <property type="project" value="UniProtKB-SubCell"/>
</dbReference>
<protein>
    <submittedName>
        <fullName evidence="10">Uncharacterized protein</fullName>
    </submittedName>
</protein>
<keyword evidence="11" id="KW-1185">Reference proteome</keyword>
<dbReference type="Pfam" id="PF00023">
    <property type="entry name" value="Ank"/>
    <property type="match status" value="1"/>
</dbReference>
<proteinExistence type="predicted"/>
<evidence type="ECO:0000313" key="11">
    <source>
        <dbReference type="Proteomes" id="UP001190700"/>
    </source>
</evidence>
<keyword evidence="6" id="KW-0106">Calcium</keyword>
<evidence type="ECO:0000256" key="3">
    <source>
        <dbReference type="ARBA" id="ARBA00022475"/>
    </source>
</evidence>
<dbReference type="SUPFAM" id="SSF48403">
    <property type="entry name" value="Ankyrin repeat"/>
    <property type="match status" value="1"/>
</dbReference>
<keyword evidence="4" id="KW-0109">Calcium transport</keyword>
<sequence length="76" mass="8420">ERDFLDDPPGLYEGETVLHIAIANQDMEMVQLFMENGADLSARAFGDFFRPDGNCYYGEDPLSSPLHDSDPPQGAL</sequence>
<feature type="non-terminal residue" evidence="10">
    <location>
        <position position="1"/>
    </location>
</feature>
<dbReference type="PANTHER" id="PTHR10582:SF2">
    <property type="entry name" value="INACTIVE"/>
    <property type="match status" value="1"/>
</dbReference>
<evidence type="ECO:0000256" key="4">
    <source>
        <dbReference type="ARBA" id="ARBA00022568"/>
    </source>
</evidence>
<dbReference type="Gene3D" id="1.25.40.20">
    <property type="entry name" value="Ankyrin repeat-containing domain"/>
    <property type="match status" value="1"/>
</dbReference>
<comment type="caution">
    <text evidence="10">The sequence shown here is derived from an EMBL/GenBank/DDBJ whole genome shotgun (WGS) entry which is preliminary data.</text>
</comment>
<keyword evidence="8" id="KW-0407">Ion channel</keyword>
<evidence type="ECO:0000256" key="6">
    <source>
        <dbReference type="ARBA" id="ARBA00022837"/>
    </source>
</evidence>
<keyword evidence="5" id="KW-0677">Repeat</keyword>
<evidence type="ECO:0000256" key="7">
    <source>
        <dbReference type="ARBA" id="ARBA00023065"/>
    </source>
</evidence>
<evidence type="ECO:0000256" key="1">
    <source>
        <dbReference type="ARBA" id="ARBA00004651"/>
    </source>
</evidence>
<gene>
    <name evidence="10" type="ORF">CYMTET_28187</name>
</gene>
<evidence type="ECO:0000313" key="10">
    <source>
        <dbReference type="EMBL" id="KAK3262986.1"/>
    </source>
</evidence>
<evidence type="ECO:0000256" key="8">
    <source>
        <dbReference type="ARBA" id="ARBA00023303"/>
    </source>
</evidence>
<comment type="subcellular location">
    <subcellularLocation>
        <location evidence="1">Cell membrane</location>
        <topology evidence="1">Multi-pass membrane protein</topology>
    </subcellularLocation>
</comment>
<keyword evidence="9" id="KW-0040">ANK repeat</keyword>
<reference evidence="10 11" key="1">
    <citation type="journal article" date="2015" name="Genome Biol. Evol.">
        <title>Comparative Genomics of a Bacterivorous Green Alga Reveals Evolutionary Causalities and Consequences of Phago-Mixotrophic Mode of Nutrition.</title>
        <authorList>
            <person name="Burns J.A."/>
            <person name="Paasch A."/>
            <person name="Narechania A."/>
            <person name="Kim E."/>
        </authorList>
    </citation>
    <scope>NUCLEOTIDE SEQUENCE [LARGE SCALE GENOMIC DNA]</scope>
    <source>
        <strain evidence="10 11">PLY_AMNH</strain>
    </source>
</reference>
<keyword evidence="3" id="KW-1003">Cell membrane</keyword>
<dbReference type="AlphaFoldDB" id="A0AAE0FPU1"/>
<dbReference type="InterPro" id="IPR024862">
    <property type="entry name" value="TRPV"/>
</dbReference>
<dbReference type="PANTHER" id="PTHR10582">
    <property type="entry name" value="TRANSIENT RECEPTOR POTENTIAL ION CHANNEL PROTEIN"/>
    <property type="match status" value="1"/>
</dbReference>
<organism evidence="10 11">
    <name type="scientific">Cymbomonas tetramitiformis</name>
    <dbReference type="NCBI Taxonomy" id="36881"/>
    <lineage>
        <taxon>Eukaryota</taxon>
        <taxon>Viridiplantae</taxon>
        <taxon>Chlorophyta</taxon>
        <taxon>Pyramimonadophyceae</taxon>
        <taxon>Pyramimonadales</taxon>
        <taxon>Pyramimonadaceae</taxon>
        <taxon>Cymbomonas</taxon>
    </lineage>
</organism>
<dbReference type="PROSITE" id="PS50297">
    <property type="entry name" value="ANK_REP_REGION"/>
    <property type="match status" value="1"/>
</dbReference>
<evidence type="ECO:0000256" key="2">
    <source>
        <dbReference type="ARBA" id="ARBA00022448"/>
    </source>
</evidence>
<dbReference type="InterPro" id="IPR036770">
    <property type="entry name" value="Ankyrin_rpt-contain_sf"/>
</dbReference>
<feature type="repeat" description="ANK" evidence="9">
    <location>
        <begin position="13"/>
        <end position="45"/>
    </location>
</feature>
<keyword evidence="7" id="KW-0406">Ion transport</keyword>
<dbReference type="SMART" id="SM00248">
    <property type="entry name" value="ANK"/>
    <property type="match status" value="1"/>
</dbReference>
<evidence type="ECO:0000256" key="9">
    <source>
        <dbReference type="PROSITE-ProRule" id="PRU00023"/>
    </source>
</evidence>
<evidence type="ECO:0000256" key="5">
    <source>
        <dbReference type="ARBA" id="ARBA00022737"/>
    </source>
</evidence>
<dbReference type="PROSITE" id="PS50088">
    <property type="entry name" value="ANK_REPEAT"/>
    <property type="match status" value="1"/>
</dbReference>
<dbReference type="InterPro" id="IPR002110">
    <property type="entry name" value="Ankyrin_rpt"/>
</dbReference>
<keyword evidence="2" id="KW-0813">Transport</keyword>
<dbReference type="Proteomes" id="UP001190700">
    <property type="component" value="Unassembled WGS sequence"/>
</dbReference>
<accession>A0AAE0FPU1</accession>
<dbReference type="EMBL" id="LGRX02015821">
    <property type="protein sequence ID" value="KAK3262986.1"/>
    <property type="molecule type" value="Genomic_DNA"/>
</dbReference>
<dbReference type="GO" id="GO:0098703">
    <property type="term" value="P:calcium ion import across plasma membrane"/>
    <property type="evidence" value="ECO:0007669"/>
    <property type="project" value="TreeGrafter"/>
</dbReference>
<name>A0AAE0FPU1_9CHLO</name>
<keyword evidence="3" id="KW-0472">Membrane</keyword>